<reference evidence="8" key="1">
    <citation type="submission" date="2020-05" db="EMBL/GenBank/DDBJ databases">
        <authorList>
            <person name="Chiriac C."/>
            <person name="Salcher M."/>
            <person name="Ghai R."/>
            <person name="Kavagutti S V."/>
        </authorList>
    </citation>
    <scope>NUCLEOTIDE SEQUENCE</scope>
</reference>
<evidence type="ECO:0000256" key="1">
    <source>
        <dbReference type="ARBA" id="ARBA00022490"/>
    </source>
</evidence>
<evidence type="ECO:0000256" key="3">
    <source>
        <dbReference type="ARBA" id="ARBA00022801"/>
    </source>
</evidence>
<evidence type="ECO:0000313" key="4">
    <source>
        <dbReference type="EMBL" id="CAB4363155.1"/>
    </source>
</evidence>
<dbReference type="Pfam" id="PF02609">
    <property type="entry name" value="Exonuc_VII_S"/>
    <property type="match status" value="1"/>
</dbReference>
<dbReference type="EMBL" id="CAFBOL010000058">
    <property type="protein sequence ID" value="CAB4998943.1"/>
    <property type="molecule type" value="Genomic_DNA"/>
</dbReference>
<keyword evidence="3" id="KW-0378">Hydrolase</keyword>
<dbReference type="GO" id="GO:0008855">
    <property type="term" value="F:exodeoxyribonuclease VII activity"/>
    <property type="evidence" value="ECO:0007669"/>
    <property type="project" value="InterPro"/>
</dbReference>
<name>A0A6J7HQA6_9ZZZZ</name>
<dbReference type="AlphaFoldDB" id="A0A6J7HQA6"/>
<evidence type="ECO:0000256" key="2">
    <source>
        <dbReference type="ARBA" id="ARBA00022722"/>
    </source>
</evidence>
<gene>
    <name evidence="5" type="ORF">UFOPK2656_02023</name>
    <name evidence="6" type="ORF">UFOPK3099_00305</name>
    <name evidence="7" type="ORF">UFOPK3267_03077</name>
    <name evidence="8" type="ORF">UFOPK3651_00891</name>
    <name evidence="9" type="ORF">UFOPK3931_02004</name>
    <name evidence="4" type="ORF">UFOPK4189_00934</name>
</gene>
<dbReference type="EMBL" id="CAFBIY010000278">
    <property type="protein sequence ID" value="CAB4853545.1"/>
    <property type="molecule type" value="Genomic_DNA"/>
</dbReference>
<evidence type="ECO:0000313" key="7">
    <source>
        <dbReference type="EMBL" id="CAB4853545.1"/>
    </source>
</evidence>
<dbReference type="InterPro" id="IPR037004">
    <property type="entry name" value="Exonuc_VII_ssu_sf"/>
</dbReference>
<keyword evidence="1" id="KW-0963">Cytoplasm</keyword>
<evidence type="ECO:0000313" key="9">
    <source>
        <dbReference type="EMBL" id="CAB4998943.1"/>
    </source>
</evidence>
<evidence type="ECO:0000313" key="8">
    <source>
        <dbReference type="EMBL" id="CAB4921622.1"/>
    </source>
</evidence>
<dbReference type="NCBIfam" id="TIGR01280">
    <property type="entry name" value="xseB"/>
    <property type="match status" value="1"/>
</dbReference>
<evidence type="ECO:0000313" key="5">
    <source>
        <dbReference type="EMBL" id="CAB4729728.1"/>
    </source>
</evidence>
<dbReference type="EMBL" id="CAEZYF010000012">
    <property type="protein sequence ID" value="CAB4729728.1"/>
    <property type="molecule type" value="Genomic_DNA"/>
</dbReference>
<dbReference type="SUPFAM" id="SSF116842">
    <property type="entry name" value="XseB-like"/>
    <property type="match status" value="1"/>
</dbReference>
<organism evidence="8">
    <name type="scientific">freshwater metagenome</name>
    <dbReference type="NCBI Taxonomy" id="449393"/>
    <lineage>
        <taxon>unclassified sequences</taxon>
        <taxon>metagenomes</taxon>
        <taxon>ecological metagenomes</taxon>
    </lineage>
</organism>
<dbReference type="InterPro" id="IPR003761">
    <property type="entry name" value="Exonuc_VII_S"/>
</dbReference>
<dbReference type="GO" id="GO:0006308">
    <property type="term" value="P:DNA catabolic process"/>
    <property type="evidence" value="ECO:0007669"/>
    <property type="project" value="InterPro"/>
</dbReference>
<protein>
    <submittedName>
        <fullName evidence="8">Unannotated protein</fullName>
    </submittedName>
</protein>
<accession>A0A6J7HQA6</accession>
<keyword evidence="2" id="KW-0540">Nuclease</keyword>
<dbReference type="Gene3D" id="1.10.287.1040">
    <property type="entry name" value="Exonuclease VII, small subunit"/>
    <property type="match status" value="1"/>
</dbReference>
<dbReference type="GO" id="GO:0009318">
    <property type="term" value="C:exodeoxyribonuclease VII complex"/>
    <property type="evidence" value="ECO:0007669"/>
    <property type="project" value="InterPro"/>
</dbReference>
<proteinExistence type="predicted"/>
<dbReference type="EMBL" id="CAFBMT010000004">
    <property type="protein sequence ID" value="CAB4921622.1"/>
    <property type="molecule type" value="Genomic_DNA"/>
</dbReference>
<sequence length="76" mass="8319">MNQPTNDPIASGYAEALAELEEILARLERSDVDVDVLAQQVQRAAALITFCRERIGNARLQIELVVAELAELADPT</sequence>
<evidence type="ECO:0000313" key="6">
    <source>
        <dbReference type="EMBL" id="CAB4804202.1"/>
    </source>
</evidence>
<dbReference type="EMBL" id="CAESGF010000004">
    <property type="protein sequence ID" value="CAB4363155.1"/>
    <property type="molecule type" value="Genomic_DNA"/>
</dbReference>
<dbReference type="EMBL" id="CAFAAV010000013">
    <property type="protein sequence ID" value="CAB4804202.1"/>
    <property type="molecule type" value="Genomic_DNA"/>
</dbReference>